<organism evidence="1 2">
    <name type="scientific">Sneathiella marina</name>
    <dbReference type="NCBI Taxonomy" id="2950108"/>
    <lineage>
        <taxon>Bacteria</taxon>
        <taxon>Pseudomonadati</taxon>
        <taxon>Pseudomonadota</taxon>
        <taxon>Alphaproteobacteria</taxon>
        <taxon>Sneathiellales</taxon>
        <taxon>Sneathiellaceae</taxon>
        <taxon>Sneathiella</taxon>
    </lineage>
</organism>
<name>A0ABY4W400_9PROT</name>
<reference evidence="1" key="1">
    <citation type="submission" date="2022-06" db="EMBL/GenBank/DDBJ databases">
        <title>Sneathiella actinostolidae sp. nov., isolated from a sea anemonein the Western Pacific Ocean.</title>
        <authorList>
            <person name="Wei M.J."/>
        </authorList>
    </citation>
    <scope>NUCLEOTIDE SEQUENCE</scope>
    <source>
        <strain evidence="1">PHK-P5</strain>
    </source>
</reference>
<accession>A0ABY4W400</accession>
<dbReference type="Proteomes" id="UP001056291">
    <property type="component" value="Chromosome"/>
</dbReference>
<evidence type="ECO:0000313" key="1">
    <source>
        <dbReference type="EMBL" id="USG61918.1"/>
    </source>
</evidence>
<dbReference type="InterPro" id="IPR009922">
    <property type="entry name" value="DUF1457"/>
</dbReference>
<sequence length="168" mass="19324">MERIKSGNKISSITLIELRDYWLEKRRSRKFPARADIDPVEFPNLLPQIALVDVTYDPLRFRYRLIGTTITAISERDATGHFIDENLYGERTENMLWAFKTCVHTKTPVAVREQVQFVKKERVVVEVLVLPLGETDDRVDMALVCLEIINSLEKAPAMGTSLTLDWSD</sequence>
<protein>
    <submittedName>
        <fullName evidence="1">PAS domain-containing protein</fullName>
    </submittedName>
</protein>
<dbReference type="Pfam" id="PF07310">
    <property type="entry name" value="PAS_5"/>
    <property type="match status" value="1"/>
</dbReference>
<keyword evidence="2" id="KW-1185">Reference proteome</keyword>
<evidence type="ECO:0000313" key="2">
    <source>
        <dbReference type="Proteomes" id="UP001056291"/>
    </source>
</evidence>
<gene>
    <name evidence="1" type="ORF">NBZ79_02885</name>
</gene>
<dbReference type="EMBL" id="CP098747">
    <property type="protein sequence ID" value="USG61918.1"/>
    <property type="molecule type" value="Genomic_DNA"/>
</dbReference>
<dbReference type="RefSeq" id="WP_251935328.1">
    <property type="nucleotide sequence ID" value="NZ_CP098747.1"/>
</dbReference>
<proteinExistence type="predicted"/>